<accession>A0AAE1FC90</accession>
<keyword evidence="8" id="KW-1185">Reference proteome</keyword>
<dbReference type="InterPro" id="IPR004854">
    <property type="entry name" value="Ufd1-like"/>
</dbReference>
<dbReference type="Gene3D" id="2.40.40.50">
    <property type="entry name" value="Ubiquitin fusion degradation protein UFD1, N-terminal domain"/>
    <property type="match status" value="1"/>
</dbReference>
<feature type="domain" description="Ubiquitin fusion degradation protein UFD1 N-terminal subdomain 1" evidence="5">
    <location>
        <begin position="16"/>
        <end position="113"/>
    </location>
</feature>
<dbReference type="GO" id="GO:0034098">
    <property type="term" value="C:VCP-NPL4-UFD1 AAA ATPase complex"/>
    <property type="evidence" value="ECO:0007669"/>
    <property type="project" value="TreeGrafter"/>
</dbReference>
<dbReference type="GO" id="GO:0006511">
    <property type="term" value="P:ubiquitin-dependent protein catabolic process"/>
    <property type="evidence" value="ECO:0007669"/>
    <property type="project" value="InterPro"/>
</dbReference>
<dbReference type="PANTHER" id="PTHR12555:SF13">
    <property type="entry name" value="UBIQUITIN RECOGNITION FACTOR IN ER-ASSOCIATED DEGRADATION PROTEIN 1"/>
    <property type="match status" value="1"/>
</dbReference>
<evidence type="ECO:0000259" key="6">
    <source>
        <dbReference type="Pfam" id="PF24842"/>
    </source>
</evidence>
<dbReference type="Pfam" id="PF24842">
    <property type="entry name" value="UFD1_N2"/>
    <property type="match status" value="1"/>
</dbReference>
<dbReference type="FunFam" id="3.10.330.10:FF:000002">
    <property type="entry name" value="ubiquitin fusion degradation protein 1 homolog"/>
    <property type="match status" value="1"/>
</dbReference>
<dbReference type="Proteomes" id="UP001286313">
    <property type="component" value="Unassembled WGS sequence"/>
</dbReference>
<protein>
    <recommendedName>
        <fullName evidence="3">Ubiquitin fusion degradation protein 1 homolog</fullName>
    </recommendedName>
</protein>
<dbReference type="GO" id="GO:0036503">
    <property type="term" value="P:ERAD pathway"/>
    <property type="evidence" value="ECO:0007669"/>
    <property type="project" value="TreeGrafter"/>
</dbReference>
<dbReference type="FunFam" id="2.40.40.50:FF:000001">
    <property type="entry name" value="Ubiquitin fusion degradation protein 1 homolog"/>
    <property type="match status" value="1"/>
</dbReference>
<dbReference type="InterPro" id="IPR055417">
    <property type="entry name" value="UFD1_N1"/>
</dbReference>
<reference evidence="7" key="1">
    <citation type="submission" date="2023-10" db="EMBL/GenBank/DDBJ databases">
        <title>Genome assemblies of two species of porcelain crab, Petrolisthes cinctipes and Petrolisthes manimaculis (Anomura: Porcellanidae).</title>
        <authorList>
            <person name="Angst P."/>
        </authorList>
    </citation>
    <scope>NUCLEOTIDE SEQUENCE</scope>
    <source>
        <strain evidence="7">PB745_01</strain>
        <tissue evidence="7">Gill</tissue>
    </source>
</reference>
<dbReference type="AlphaFoldDB" id="A0AAE1FC90"/>
<evidence type="ECO:0000313" key="8">
    <source>
        <dbReference type="Proteomes" id="UP001286313"/>
    </source>
</evidence>
<feature type="region of interest" description="Disordered" evidence="4">
    <location>
        <begin position="271"/>
        <end position="302"/>
    </location>
</feature>
<evidence type="ECO:0000256" key="1">
    <source>
        <dbReference type="ARBA" id="ARBA00006043"/>
    </source>
</evidence>
<keyword evidence="2" id="KW-0833">Ubl conjugation pathway</keyword>
<dbReference type="Pfam" id="PF03152">
    <property type="entry name" value="UFD1_N1"/>
    <property type="match status" value="1"/>
</dbReference>
<evidence type="ECO:0000256" key="2">
    <source>
        <dbReference type="ARBA" id="ARBA00022786"/>
    </source>
</evidence>
<proteinExistence type="inferred from homology"/>
<dbReference type="Gene3D" id="3.10.330.10">
    <property type="match status" value="1"/>
</dbReference>
<evidence type="ECO:0000256" key="4">
    <source>
        <dbReference type="SAM" id="MobiDB-lite"/>
    </source>
</evidence>
<gene>
    <name evidence="7" type="ORF">Pcinc_023222</name>
</gene>
<evidence type="ECO:0000259" key="5">
    <source>
        <dbReference type="Pfam" id="PF03152"/>
    </source>
</evidence>
<comment type="caution">
    <text evidence="7">The sequence shown here is derived from an EMBL/GenBank/DDBJ whole genome shotgun (WGS) entry which is preliminary data.</text>
</comment>
<sequence>MFNFNMYGDALQPRPFNTDYRCYSVSMFPGDKQAVENGGKIIMPPSALDVLTRLNIVYPMLFKLTNVRANRHTHCGVLEFVADEGKVYIPYWMMRNLLLDEGELVHLESQSLPVATFSKFEPQSVEFLDITNPKAVLENALRNFACLTQDDVIALNYNDRIYEMRVLEVKPGNAVSIIECDMNVEFAAPIGYQEPEKMDSTSHLIDDEKEEIIPENVGFYSFQGSGNRLDGKKKNLELPQEELLKRLPRQRGIPDYDYQVGYIKFWRRTPKTNGTEIKPEEPEDFDPFKGKGTSLKDAKSRK</sequence>
<dbReference type="EMBL" id="JAWQEG010002486">
    <property type="protein sequence ID" value="KAK3871664.1"/>
    <property type="molecule type" value="Genomic_DNA"/>
</dbReference>
<feature type="compositionally biased region" description="Basic and acidic residues" evidence="4">
    <location>
        <begin position="286"/>
        <end position="302"/>
    </location>
</feature>
<comment type="similarity">
    <text evidence="1">Belongs to the UFD1 family.</text>
</comment>
<evidence type="ECO:0000256" key="3">
    <source>
        <dbReference type="ARBA" id="ARBA00071119"/>
    </source>
</evidence>
<dbReference type="InterPro" id="IPR042299">
    <property type="entry name" value="Ufd1-like_Nn"/>
</dbReference>
<feature type="domain" description="Ubiquitin fusion degradation protein UFD1 N-terminal subdomain 2" evidence="6">
    <location>
        <begin position="115"/>
        <end position="189"/>
    </location>
</feature>
<organism evidence="7 8">
    <name type="scientific">Petrolisthes cinctipes</name>
    <name type="common">Flat porcelain crab</name>
    <dbReference type="NCBI Taxonomy" id="88211"/>
    <lineage>
        <taxon>Eukaryota</taxon>
        <taxon>Metazoa</taxon>
        <taxon>Ecdysozoa</taxon>
        <taxon>Arthropoda</taxon>
        <taxon>Crustacea</taxon>
        <taxon>Multicrustacea</taxon>
        <taxon>Malacostraca</taxon>
        <taxon>Eumalacostraca</taxon>
        <taxon>Eucarida</taxon>
        <taxon>Decapoda</taxon>
        <taxon>Pleocyemata</taxon>
        <taxon>Anomura</taxon>
        <taxon>Galatheoidea</taxon>
        <taxon>Porcellanidae</taxon>
        <taxon>Petrolisthes</taxon>
    </lineage>
</organism>
<evidence type="ECO:0000313" key="7">
    <source>
        <dbReference type="EMBL" id="KAK3871664.1"/>
    </source>
</evidence>
<dbReference type="PANTHER" id="PTHR12555">
    <property type="entry name" value="UBIQUITIN FUSION DEGRADATON PROTEIN 1"/>
    <property type="match status" value="1"/>
</dbReference>
<dbReference type="InterPro" id="IPR055418">
    <property type="entry name" value="UFD1_N2"/>
</dbReference>
<name>A0AAE1FC90_PETCI</name>
<dbReference type="GO" id="GO:0031593">
    <property type="term" value="F:polyubiquitin modification-dependent protein binding"/>
    <property type="evidence" value="ECO:0007669"/>
    <property type="project" value="TreeGrafter"/>
</dbReference>